<feature type="region of interest" description="Disordered" evidence="2">
    <location>
        <begin position="61"/>
        <end position="95"/>
    </location>
</feature>
<accession>A0ABR0A6V3</accession>
<evidence type="ECO:0000256" key="1">
    <source>
        <dbReference type="ARBA" id="ARBA00008306"/>
    </source>
</evidence>
<dbReference type="PANTHER" id="PTHR16255:SF1">
    <property type="entry name" value="REQUIRED FOR MEIOTIC NUCLEAR DIVISION PROTEIN 1 HOMOLOG"/>
    <property type="match status" value="1"/>
</dbReference>
<protein>
    <recommendedName>
        <fullName evidence="3">DUF155 domain-containing protein</fullName>
    </recommendedName>
</protein>
<comment type="caution">
    <text evidence="4">The sequence shown here is derived from an EMBL/GenBank/DDBJ whole genome shotgun (WGS) entry which is preliminary data.</text>
</comment>
<evidence type="ECO:0000313" key="4">
    <source>
        <dbReference type="EMBL" id="KAK4020870.1"/>
    </source>
</evidence>
<dbReference type="Proteomes" id="UP001234178">
    <property type="component" value="Unassembled WGS sequence"/>
</dbReference>
<comment type="similarity">
    <text evidence="1">Belongs to the RMD1/sif2 family.</text>
</comment>
<keyword evidence="5" id="KW-1185">Reference proteome</keyword>
<dbReference type="EMBL" id="JAOYFB010000036">
    <property type="protein sequence ID" value="KAK4020870.1"/>
    <property type="molecule type" value="Genomic_DNA"/>
</dbReference>
<evidence type="ECO:0000313" key="5">
    <source>
        <dbReference type="Proteomes" id="UP001234178"/>
    </source>
</evidence>
<dbReference type="Pfam" id="PF02582">
    <property type="entry name" value="DUF155"/>
    <property type="match status" value="1"/>
</dbReference>
<sequence>MLSLKLGISRVIIPTLRNVSRFVSVRPQQIWLKHSCISPSLPVKVSPCTRYFSISSFRYQENREQKPNPSSTKRKSDRKRRTVIEDEHQPSSSPQWEVVAYSTAEEYDLKKLMQGLQQQGLYHPSSMSEDIHDVLHVSARYQVDREPREIYFFREGSVVFWNVSELERKNVLLFLKICEDESYDKDIVAEGNEKMVYAYTEVFNKTRLMNGRILLNDEGSTDLEKYTFSNALALSVKLATWEASLEKYVDSIEFVVEDLKEVGRIQLSRSDVLKKQGELFSLRHLINLSSDLLDTPDFYWDRENLETLYHKTCNHLNISKRTKVMNEKLNHCVELVELLSRQLTDAHHTRLEWMIIALITVEVGFEVVHLFHILVGYSAQMPHITNTFGRDTTGFGNGYSIV</sequence>
<proteinExistence type="inferred from homology"/>
<evidence type="ECO:0000259" key="3">
    <source>
        <dbReference type="Pfam" id="PF02582"/>
    </source>
</evidence>
<dbReference type="InterPro" id="IPR051624">
    <property type="entry name" value="RMD1/Sad1-interacting"/>
</dbReference>
<reference evidence="4 5" key="1">
    <citation type="journal article" date="2023" name="Nucleic Acids Res.">
        <title>The hologenome of Daphnia magna reveals possible DNA methylation and microbiome-mediated evolution of the host genome.</title>
        <authorList>
            <person name="Chaturvedi A."/>
            <person name="Li X."/>
            <person name="Dhandapani V."/>
            <person name="Marshall H."/>
            <person name="Kissane S."/>
            <person name="Cuenca-Cambronero M."/>
            <person name="Asole G."/>
            <person name="Calvet F."/>
            <person name="Ruiz-Romero M."/>
            <person name="Marangio P."/>
            <person name="Guigo R."/>
            <person name="Rago D."/>
            <person name="Mirbahai L."/>
            <person name="Eastwood N."/>
            <person name="Colbourne J.K."/>
            <person name="Zhou J."/>
            <person name="Mallon E."/>
            <person name="Orsini L."/>
        </authorList>
    </citation>
    <scope>NUCLEOTIDE SEQUENCE [LARGE SCALE GENOMIC DNA]</scope>
    <source>
        <strain evidence="4">LRV0_1</strain>
    </source>
</reference>
<feature type="compositionally biased region" description="Basic residues" evidence="2">
    <location>
        <begin position="72"/>
        <end position="81"/>
    </location>
</feature>
<dbReference type="PANTHER" id="PTHR16255">
    <property type="entry name" value="REQUIRED FOR MEIOTIC NUCLEAR DIVISION PROTEIN 1 HOMOLOG"/>
    <property type="match status" value="1"/>
</dbReference>
<name>A0ABR0A6V3_9CRUS</name>
<organism evidence="4 5">
    <name type="scientific">Daphnia magna</name>
    <dbReference type="NCBI Taxonomy" id="35525"/>
    <lineage>
        <taxon>Eukaryota</taxon>
        <taxon>Metazoa</taxon>
        <taxon>Ecdysozoa</taxon>
        <taxon>Arthropoda</taxon>
        <taxon>Crustacea</taxon>
        <taxon>Branchiopoda</taxon>
        <taxon>Diplostraca</taxon>
        <taxon>Cladocera</taxon>
        <taxon>Anomopoda</taxon>
        <taxon>Daphniidae</taxon>
        <taxon>Daphnia</taxon>
    </lineage>
</organism>
<gene>
    <name evidence="4" type="ORF">OUZ56_002814</name>
</gene>
<feature type="domain" description="DUF155" evidence="3">
    <location>
        <begin position="150"/>
        <end position="326"/>
    </location>
</feature>
<evidence type="ECO:0000256" key="2">
    <source>
        <dbReference type="SAM" id="MobiDB-lite"/>
    </source>
</evidence>
<dbReference type="InterPro" id="IPR003734">
    <property type="entry name" value="DUF155"/>
</dbReference>